<dbReference type="Pfam" id="PF17803">
    <property type="entry name" value="Cadherin_4"/>
    <property type="match status" value="2"/>
</dbReference>
<evidence type="ECO:0000256" key="4">
    <source>
        <dbReference type="ARBA" id="ARBA00022837"/>
    </source>
</evidence>
<dbReference type="InterPro" id="IPR041690">
    <property type="entry name" value="Cadherin_5"/>
</dbReference>
<evidence type="ECO:0000313" key="13">
    <source>
        <dbReference type="Proteomes" id="UP000625079"/>
    </source>
</evidence>
<organism evidence="10 13">
    <name type="scientific">Bradyrhizobium guangdongense</name>
    <dbReference type="NCBI Taxonomy" id="1325090"/>
    <lineage>
        <taxon>Bacteria</taxon>
        <taxon>Pseudomonadati</taxon>
        <taxon>Pseudomonadota</taxon>
        <taxon>Alphaproteobacteria</taxon>
        <taxon>Hyphomicrobiales</taxon>
        <taxon>Nitrobacteraceae</taxon>
        <taxon>Bradyrhizobium</taxon>
    </lineage>
</organism>
<dbReference type="SMART" id="SM00112">
    <property type="entry name" value="CA"/>
    <property type="match status" value="10"/>
</dbReference>
<feature type="domain" description="Cadherin" evidence="9">
    <location>
        <begin position="1002"/>
        <end position="1095"/>
    </location>
</feature>
<dbReference type="InterPro" id="IPR002126">
    <property type="entry name" value="Cadherin-like_dom"/>
</dbReference>
<evidence type="ECO:0000259" key="9">
    <source>
        <dbReference type="PROSITE" id="PS50268"/>
    </source>
</evidence>
<evidence type="ECO:0000256" key="6">
    <source>
        <dbReference type="ARBA" id="ARBA00022989"/>
    </source>
</evidence>
<keyword evidence="3" id="KW-0677">Repeat</keyword>
<evidence type="ECO:0000256" key="3">
    <source>
        <dbReference type="ARBA" id="ARBA00022737"/>
    </source>
</evidence>
<evidence type="ECO:0000256" key="2">
    <source>
        <dbReference type="ARBA" id="ARBA00022692"/>
    </source>
</evidence>
<dbReference type="GO" id="GO:0016020">
    <property type="term" value="C:membrane"/>
    <property type="evidence" value="ECO:0007669"/>
    <property type="project" value="UniProtKB-SubCell"/>
</dbReference>
<feature type="domain" description="Cadherin" evidence="9">
    <location>
        <begin position="270"/>
        <end position="374"/>
    </location>
</feature>
<protein>
    <recommendedName>
        <fullName evidence="9">Cadherin domain-containing protein</fullName>
    </recommendedName>
</protein>
<evidence type="ECO:0000256" key="7">
    <source>
        <dbReference type="ARBA" id="ARBA00023136"/>
    </source>
</evidence>
<accession>A0A410V0I1</accession>
<dbReference type="GO" id="GO:0007156">
    <property type="term" value="P:homophilic cell adhesion via plasma membrane adhesion molecules"/>
    <property type="evidence" value="ECO:0007669"/>
    <property type="project" value="InterPro"/>
</dbReference>
<dbReference type="Pfam" id="PF00028">
    <property type="entry name" value="Cadherin"/>
    <property type="match status" value="6"/>
</dbReference>
<proteinExistence type="predicted"/>
<comment type="subcellular location">
    <subcellularLocation>
        <location evidence="1">Membrane</location>
    </subcellularLocation>
</comment>
<dbReference type="EMBL" id="CP030057">
    <property type="protein sequence ID" value="QOZ58221.1"/>
    <property type="molecule type" value="Genomic_DNA"/>
</dbReference>
<dbReference type="InterPro" id="IPR040853">
    <property type="entry name" value="RapA2_cadherin-like"/>
</dbReference>
<feature type="domain" description="Cadherin" evidence="9">
    <location>
        <begin position="477"/>
        <end position="580"/>
    </location>
</feature>
<dbReference type="NCBIfam" id="TIGR01965">
    <property type="entry name" value="VCBS_repeat"/>
    <property type="match status" value="2"/>
</dbReference>
<dbReference type="SMART" id="SM00710">
    <property type="entry name" value="PbH1"/>
    <property type="match status" value="11"/>
</dbReference>
<dbReference type="Proteomes" id="UP000625079">
    <property type="component" value="Unassembled WGS sequence"/>
</dbReference>
<dbReference type="GO" id="GO:0005509">
    <property type="term" value="F:calcium ion binding"/>
    <property type="evidence" value="ECO:0007669"/>
    <property type="project" value="InterPro"/>
</dbReference>
<reference evidence="10" key="3">
    <citation type="submission" date="2022-12" db="EMBL/GenBank/DDBJ databases">
        <authorList>
            <person name="Sun Q."/>
            <person name="Zhou Y."/>
        </authorList>
    </citation>
    <scope>NUCLEOTIDE SEQUENCE</scope>
    <source>
        <strain evidence="10">CGMCC 1.15034</strain>
    </source>
</reference>
<keyword evidence="12" id="KW-1185">Reference proteome</keyword>
<dbReference type="Pfam" id="PF17892">
    <property type="entry name" value="Cadherin_5"/>
    <property type="match status" value="1"/>
</dbReference>
<dbReference type="Proteomes" id="UP000593880">
    <property type="component" value="Chromosome"/>
</dbReference>
<dbReference type="InterPro" id="IPR006626">
    <property type="entry name" value="PbH1"/>
</dbReference>
<dbReference type="PANTHER" id="PTHR24025:SF23">
    <property type="entry name" value="NEURAL-CADHERIN"/>
    <property type="match status" value="1"/>
</dbReference>
<dbReference type="SMART" id="SM00089">
    <property type="entry name" value="PKD"/>
    <property type="match status" value="6"/>
</dbReference>
<dbReference type="SUPFAM" id="SSF49313">
    <property type="entry name" value="Cadherin-like"/>
    <property type="match status" value="10"/>
</dbReference>
<reference evidence="11 12" key="2">
    <citation type="submission" date="2018-06" db="EMBL/GenBank/DDBJ databases">
        <title>Comparative genomics of rhizobia nodulating Arachis hypogaea in China.</title>
        <authorList>
            <person name="Li Y."/>
        </authorList>
    </citation>
    <scope>NUCLEOTIDE SEQUENCE [LARGE SCALE GENOMIC DNA]</scope>
    <source>
        <strain evidence="11 12">CCBAU 51658</strain>
    </source>
</reference>
<evidence type="ECO:0000256" key="8">
    <source>
        <dbReference type="SAM" id="MobiDB-lite"/>
    </source>
</evidence>
<keyword evidence="5" id="KW-0130">Cell adhesion</keyword>
<gene>
    <name evidence="10" type="ORF">GCM10010987_12130</name>
    <name evidence="11" type="ORF">XH86_05290</name>
</gene>
<keyword evidence="4" id="KW-0106">Calcium</keyword>
<feature type="domain" description="Cadherin" evidence="9">
    <location>
        <begin position="580"/>
        <end position="683"/>
    </location>
</feature>
<dbReference type="OrthoDB" id="6756629at2"/>
<dbReference type="InterPro" id="IPR015919">
    <property type="entry name" value="Cadherin-like_sf"/>
</dbReference>
<keyword evidence="6" id="KW-1133">Transmembrane helix</keyword>
<keyword evidence="2" id="KW-0812">Transmembrane</keyword>
<dbReference type="Gene3D" id="2.60.40.60">
    <property type="entry name" value="Cadherins"/>
    <property type="match status" value="10"/>
</dbReference>
<dbReference type="PROSITE" id="PS50268">
    <property type="entry name" value="CADHERIN_2"/>
    <property type="match status" value="10"/>
</dbReference>
<dbReference type="PANTHER" id="PTHR24025">
    <property type="entry name" value="DESMOGLEIN FAMILY MEMBER"/>
    <property type="match status" value="1"/>
</dbReference>
<name>A0A410V0I1_9BRAD</name>
<evidence type="ECO:0000313" key="11">
    <source>
        <dbReference type="EMBL" id="QOZ58221.1"/>
    </source>
</evidence>
<evidence type="ECO:0000313" key="12">
    <source>
        <dbReference type="Proteomes" id="UP000593880"/>
    </source>
</evidence>
<feature type="domain" description="Cadherin" evidence="9">
    <location>
        <begin position="787"/>
        <end position="891"/>
    </location>
</feature>
<feature type="domain" description="Cadherin" evidence="9">
    <location>
        <begin position="72"/>
        <end position="167"/>
    </location>
</feature>
<keyword evidence="7" id="KW-0472">Membrane</keyword>
<dbReference type="CDD" id="cd11304">
    <property type="entry name" value="Cadherin_repeat"/>
    <property type="match status" value="10"/>
</dbReference>
<feature type="compositionally biased region" description="Low complexity" evidence="8">
    <location>
        <begin position="1105"/>
        <end position="1118"/>
    </location>
</feature>
<feature type="domain" description="Cadherin" evidence="9">
    <location>
        <begin position="374"/>
        <end position="477"/>
    </location>
</feature>
<feature type="domain" description="Cadherin" evidence="9">
    <location>
        <begin position="891"/>
        <end position="995"/>
    </location>
</feature>
<dbReference type="EMBL" id="BMHC01000001">
    <property type="protein sequence ID" value="GGI20989.1"/>
    <property type="molecule type" value="Genomic_DNA"/>
</dbReference>
<dbReference type="InterPro" id="IPR050971">
    <property type="entry name" value="Cadherin-domain_protein"/>
</dbReference>
<dbReference type="RefSeq" id="WP_128963933.1">
    <property type="nucleotide sequence ID" value="NZ_BMHC01000001.1"/>
</dbReference>
<evidence type="ECO:0000256" key="5">
    <source>
        <dbReference type="ARBA" id="ARBA00022889"/>
    </source>
</evidence>
<feature type="region of interest" description="Disordered" evidence="8">
    <location>
        <begin position="1099"/>
        <end position="1118"/>
    </location>
</feature>
<feature type="domain" description="Cadherin" evidence="9">
    <location>
        <begin position="683"/>
        <end position="787"/>
    </location>
</feature>
<evidence type="ECO:0000313" key="10">
    <source>
        <dbReference type="EMBL" id="GGI20989.1"/>
    </source>
</evidence>
<reference evidence="10" key="1">
    <citation type="journal article" date="2014" name="Int. J. Syst. Evol. Microbiol.">
        <title>Complete genome sequence of Corynebacterium casei LMG S-19264T (=DSM 44701T), isolated from a smear-ripened cheese.</title>
        <authorList>
            <consortium name="US DOE Joint Genome Institute (JGI-PGF)"/>
            <person name="Walter F."/>
            <person name="Albersmeier A."/>
            <person name="Kalinowski J."/>
            <person name="Ruckert C."/>
        </authorList>
    </citation>
    <scope>NUCLEOTIDE SEQUENCE</scope>
    <source>
        <strain evidence="10">CGMCC 1.15034</strain>
    </source>
</reference>
<dbReference type="GO" id="GO:0005911">
    <property type="term" value="C:cell-cell junction"/>
    <property type="evidence" value="ECO:0007669"/>
    <property type="project" value="TreeGrafter"/>
</dbReference>
<sequence length="2658" mass="261664">MSIIPAYTSGGITRPALNLDSYGNIVLDDAASTFVATYGLKALYLGCPPGTPWPPVHDSISTPVDANAGANSVAEGAAANTLVGITASATSAIGPVTYSLVGDNSGGGFKINAATGVVTVNDPSKIDFESAPGHAYTISVKASDGILTSTQSFTINVTDVAPATPVDSNAGANHVAEGAAAGTTVGITAASTDVNGGAVTFAITGDTSGGGFKVDPHTGIVSVADGTKIDYESAPGHAYSVTIAASDGTLSNSQTFTIAVDDVTIGAPTDTNAAANQVAEGAAGGSTVGITASALDPNGPATTYSLVGDTSGGGFTINAATGVVTVADPTKIDFETSGPSHSYNITVQAVSGATTTQQTFTIVVNDVAPSAPVDSNAAANQVTEGAAAGTAVGVTASSTDVNGPAVTYSLIGDTSGGGFTINAVTGVVTVADPTKIDYESAAGHAYTVTAQASDGTQASSQTFTIAVTNVAPSTPVDSNAAANSVAEGAAAGSTVGVTASSTDVNGPAVTYSLIGDTSGGGFTINAATGVVTVADPTKIDYESAAGHAYTVTAQASDGTLTSSQTFTIAVTDVAPSTPVDSNAAANSIAEGAAAGTTVGITASSTDVNGPAVTYSLVGDTSGGGFTINATTGVITVADPTKIDYETAVGHAYTVTAQASDGVLASSQTFTIAVSDVAPTVPVDSNAAANTVAEGAANGSTVGITASSTDINGPAVTYSLIGDTSGGGFTINAATGVVTVADSTKIDFETSGAGHSYTVTAEASDGTLTSSQSFTVAVTDVAPSVPVDSNAAANSVAEGAAAGSTVGVTASSTDVNGPAVTYSLIGDTSGGGFTINATTGVVTVADPTKIDYESSGAGHSYTVTAQASDGTLTGSQTFTIAVADVAPSTPVDADATANAIVEGAANGSTVGITASSTDANGPAVTYSLTGDTSGGGFTINATTGVVTVADSTKIDFESSGPTHSYTVTAQASDGTLASSQSFTINVSDVAPSVPVDSDGTANQVSMNAPIGTYVGVTASSIDVNGPAVTYSLVGDTSGGGFTIDATTGQMKVADPTKIPYNAGSPTFDVTVQASDGTLTSQQTFTITVIPNTPPVANDDALSATEAGGANNSVPGSNPSGNVILGTGSAGAVQDTDAEDASSALTVVAVHTGAEGASTGTGTVGQDLVGLHGTLHLNSNGSYTYSVNQTDVQVQALHTSADTIQDKFNYTIQDTGGLQDTATITFTIHGADDLPLAVADTGTMTEDDAPTSFNVIANDSQDPDSTASNVITLAGGITVTGPAGETFANTDATASIVANQVQVTLNNAHFQQLAAGEHATVTVPYTLTGDTGETSSANLVVTVNGVNDVPVAVDDSGSMTEDQSGHAFTVLTNDTLDADHGAPNNVTVGTVTNLAAPAGEGIVLSDISVSVNGSNQVVVNLGSDFQHMQDGESATFDVPYTLHGDQAGDTSTATLHVTVTGINDAPTAANFTFNGSNSATGNTDLVVNDPTDGAPSTTGPNKTISASILSGASDVDGPGPLVVVAGTIATAHGGTVTMQSDGDFIYKAPVGYTGLDSFNYQVSDQNAGASGAGIGTGTITINVTTPKVWYVNADAATDGDGSSEHPFNTLTHFANSGVGNNVDGAGDTIFLETSSAHYTGNLTLENNEQLISQSAGLVVPDGSGGAGTVTLVSASGANAVIDGTVTLGSGNNIQGVDFGNTSGFALQGTNVGTSTIDNVKQGVITNTSGGGISITGSGNALTYDFGSITASGGTNGIVINGASGTVHAHGGAISNATGSDVSLSSGSLNFTYDGTISDNTGSTISISSMTGGTQAFTGAISSSGGTGIALSSNTGATLDFSGGINLSTGASNAFSATGGGTVNVTGTNHLTTTTGTALNVVNTNIGSSGLTFQDISANGGTNGIVLNNTGTAAGNGGLTVTGTGSAGSGGTIQNTDQGAILSSTKALSLSYMNFTNPNTGAGTVNNADDSTFNSAAKGGINLSSVAGVTLDHLSMNGNGGAGGVQTGITGQNVSDLTLSNSTVVGFGDNAAEGDVRLFNLSGTSNITNSTFGFVPGDATAGENLVDIRNNTGTLTLNVTGTTFHNTADSTNGSDGLQMTSTGSATVNLNVSGSTFTNLKTGGIDTFARQTSTMNVNITDGGVNGNGNSFTAGTVASRGIGLNAQDTAHLNFNVNRNTTISGYGGPILEIFGINSAVINGHVDNNANIANTGTTNRAGSPLDFDIEDNATAAISATGNTINNAGQDAAIVAFAAGDGGTVNNKASLDLTLASNTINMTGANLNANNFNNAILLNPGVNANDATTMTANIHNNTVTGITAGNGNVAFVIENTGGAGSHLYLENFNTDTNTTWNNNGNTPLNSTLELNAPGSSAIPGSHNGGHTITPSNPNALFAADGGVASATGSTGEMHLTQAELNKVVAATIADWAAAGLSSDKVALLQSVTYDVADITSGWLGQSTAKHVTIDVNADGHGWFVDPTPLDNFEFAHAVSSTHLVTDPTTAAAGHMDLLTTVMHEMGEQLGLSDQFVPADQGHLMFAFLSPGERVLPNAAEVAQANAAASSVQSVGITSPAPAQQASGGFQWLPGQQALIKADGFDFSQFTANSESTHVTDVVSHVMPHPVALGPAGFGTLPTPEIGSLATSGGIDGHLPLLLQNHVDFIV</sequence>
<dbReference type="InterPro" id="IPR022409">
    <property type="entry name" value="PKD/Chitinase_dom"/>
</dbReference>
<dbReference type="InterPro" id="IPR010221">
    <property type="entry name" value="VCBS_dom"/>
</dbReference>
<evidence type="ECO:0000256" key="1">
    <source>
        <dbReference type="ARBA" id="ARBA00004370"/>
    </source>
</evidence>
<feature type="domain" description="Cadherin" evidence="9">
    <location>
        <begin position="175"/>
        <end position="270"/>
    </location>
</feature>